<dbReference type="AlphaFoldDB" id="A0A5N6L2S7"/>
<dbReference type="Proteomes" id="UP000327013">
    <property type="component" value="Unassembled WGS sequence"/>
</dbReference>
<feature type="transmembrane region" description="Helical" evidence="8">
    <location>
        <begin position="229"/>
        <end position="254"/>
    </location>
</feature>
<dbReference type="EMBL" id="VIBQ01000073">
    <property type="protein sequence ID" value="KAB8611403.1"/>
    <property type="molecule type" value="Genomic_DNA"/>
</dbReference>
<keyword evidence="5 8" id="KW-1133">Transmembrane helix</keyword>
<evidence type="ECO:0000313" key="10">
    <source>
        <dbReference type="Proteomes" id="UP000327013"/>
    </source>
</evidence>
<keyword evidence="4 8" id="KW-0812">Transmembrane</keyword>
<dbReference type="PANTHER" id="PTHR33567">
    <property type="entry name" value="CHROMATE ION TRANSPORTER (EUROFUNG)"/>
    <property type="match status" value="1"/>
</dbReference>
<evidence type="ECO:0000256" key="3">
    <source>
        <dbReference type="ARBA" id="ARBA00022475"/>
    </source>
</evidence>
<organism evidence="9 10">
    <name type="scientific">Carpinus fangiana</name>
    <dbReference type="NCBI Taxonomy" id="176857"/>
    <lineage>
        <taxon>Eukaryota</taxon>
        <taxon>Viridiplantae</taxon>
        <taxon>Streptophyta</taxon>
        <taxon>Embryophyta</taxon>
        <taxon>Tracheophyta</taxon>
        <taxon>Spermatophyta</taxon>
        <taxon>Magnoliopsida</taxon>
        <taxon>eudicotyledons</taxon>
        <taxon>Gunneridae</taxon>
        <taxon>Pentapetalae</taxon>
        <taxon>rosids</taxon>
        <taxon>fabids</taxon>
        <taxon>Fagales</taxon>
        <taxon>Betulaceae</taxon>
        <taxon>Carpinus</taxon>
    </lineage>
</organism>
<evidence type="ECO:0000256" key="4">
    <source>
        <dbReference type="ARBA" id="ARBA00022692"/>
    </source>
</evidence>
<feature type="transmembrane region" description="Helical" evidence="8">
    <location>
        <begin position="202"/>
        <end position="223"/>
    </location>
</feature>
<dbReference type="OrthoDB" id="2160638at2759"/>
<feature type="transmembrane region" description="Helical" evidence="8">
    <location>
        <begin position="343"/>
        <end position="360"/>
    </location>
</feature>
<evidence type="ECO:0000256" key="1">
    <source>
        <dbReference type="ARBA" id="ARBA00004651"/>
    </source>
</evidence>
<evidence type="ECO:0000256" key="7">
    <source>
        <dbReference type="SAM" id="MobiDB-lite"/>
    </source>
</evidence>
<dbReference type="PANTHER" id="PTHR33567:SF3">
    <property type="entry name" value="CHROMATE ION TRANSPORTER (EUROFUNG)"/>
    <property type="match status" value="1"/>
</dbReference>
<feature type="transmembrane region" description="Helical" evidence="8">
    <location>
        <begin position="402"/>
        <end position="419"/>
    </location>
</feature>
<accession>A0A5N6L2S7</accession>
<evidence type="ECO:0000256" key="6">
    <source>
        <dbReference type="ARBA" id="ARBA00023136"/>
    </source>
</evidence>
<evidence type="ECO:0008006" key="11">
    <source>
        <dbReference type="Google" id="ProtNLM"/>
    </source>
</evidence>
<name>A0A5N6L2S7_9ROSI</name>
<gene>
    <name evidence="9" type="ORF">FH972_025908</name>
</gene>
<evidence type="ECO:0000256" key="2">
    <source>
        <dbReference type="ARBA" id="ARBA00005262"/>
    </source>
</evidence>
<dbReference type="InterPro" id="IPR003370">
    <property type="entry name" value="Chromate_transpt"/>
</dbReference>
<dbReference type="GO" id="GO:0015109">
    <property type="term" value="F:chromate transmembrane transporter activity"/>
    <property type="evidence" value="ECO:0007669"/>
    <property type="project" value="InterPro"/>
</dbReference>
<feature type="transmembrane region" description="Helical" evidence="8">
    <location>
        <begin position="303"/>
        <end position="331"/>
    </location>
</feature>
<keyword evidence="6 8" id="KW-0472">Membrane</keyword>
<proteinExistence type="inferred from homology"/>
<feature type="transmembrane region" description="Helical" evidence="8">
    <location>
        <begin position="269"/>
        <end position="291"/>
    </location>
</feature>
<feature type="transmembrane region" description="Helical" evidence="8">
    <location>
        <begin position="32"/>
        <end position="50"/>
    </location>
</feature>
<sequence>MLMSGSLPGAIGMFCFSLGVSRIGDKLPGAVYALLSGLNAATVGIIALAAVQLSQKVITDKLTRALIFLGGAAGMLYTALWYFPILMAAAGLATIVWDLRVLQRFARLWNPRQHEATAAELGESSAQADVPQTLRMSESSATTSLQRNAAGISGSSNLHQTRQVSVHNDNNASNETTTQPNSASAPFQPHESDRSILSWQSGLVLIFIFFTSFLTVMLIRGLYPSLTRAFSVFANLFLAGTIIFGGGPVVIPLLREYIVAEGWVSPRNFLLGLALIQAFPGPNFNFAVYLGALAMSGSNTPPILGATVAFLGIFIPGLAVQSGFMGLWIYLRKIRAVVSALRGINAAAVGLVFTAVYRLWQIGYLDQDNQDGQPLGGSPWWVVVTATSFVGGASFGLNPPSAVVLGGIMGMVWFGIVNSG</sequence>
<reference evidence="9 10" key="1">
    <citation type="submission" date="2019-06" db="EMBL/GenBank/DDBJ databases">
        <title>A chromosomal-level reference genome of Carpinus fangiana (Coryloideae, Betulaceae).</title>
        <authorList>
            <person name="Yang X."/>
            <person name="Wang Z."/>
            <person name="Zhang L."/>
            <person name="Hao G."/>
            <person name="Liu J."/>
            <person name="Yang Y."/>
        </authorList>
    </citation>
    <scope>NUCLEOTIDE SEQUENCE [LARGE SCALE GENOMIC DNA]</scope>
    <source>
        <strain evidence="9">Cfa_2016G</strain>
        <tissue evidence="9">Leaf</tissue>
    </source>
</reference>
<feature type="region of interest" description="Disordered" evidence="7">
    <location>
        <begin position="169"/>
        <end position="189"/>
    </location>
</feature>
<keyword evidence="3" id="KW-1003">Cell membrane</keyword>
<feature type="transmembrane region" description="Helical" evidence="8">
    <location>
        <begin position="85"/>
        <end position="102"/>
    </location>
</feature>
<dbReference type="Pfam" id="PF02417">
    <property type="entry name" value="Chromate_transp"/>
    <property type="match status" value="2"/>
</dbReference>
<evidence type="ECO:0000256" key="8">
    <source>
        <dbReference type="SAM" id="Phobius"/>
    </source>
</evidence>
<protein>
    <recommendedName>
        <fullName evidence="11">Chromate transporter</fullName>
    </recommendedName>
</protein>
<feature type="compositionally biased region" description="Polar residues" evidence="7">
    <location>
        <begin position="169"/>
        <end position="185"/>
    </location>
</feature>
<comment type="subcellular location">
    <subcellularLocation>
        <location evidence="1">Cell membrane</location>
        <topology evidence="1">Multi-pass membrane protein</topology>
    </subcellularLocation>
</comment>
<comment type="caution">
    <text evidence="9">The sequence shown here is derived from an EMBL/GenBank/DDBJ whole genome shotgun (WGS) entry which is preliminary data.</text>
</comment>
<comment type="similarity">
    <text evidence="2">Belongs to the chromate ion transporter (CHR) (TC 2.A.51) family.</text>
</comment>
<evidence type="ECO:0000256" key="5">
    <source>
        <dbReference type="ARBA" id="ARBA00022989"/>
    </source>
</evidence>
<keyword evidence="10" id="KW-1185">Reference proteome</keyword>
<evidence type="ECO:0000313" key="9">
    <source>
        <dbReference type="EMBL" id="KAB8611403.1"/>
    </source>
</evidence>
<dbReference type="GO" id="GO:0005886">
    <property type="term" value="C:plasma membrane"/>
    <property type="evidence" value="ECO:0007669"/>
    <property type="project" value="UniProtKB-SubCell"/>
</dbReference>